<dbReference type="OrthoDB" id="2998174at2759"/>
<keyword evidence="2" id="KW-1185">Reference proteome</keyword>
<organism evidence="1 2">
    <name type="scientific">Mycena sanguinolenta</name>
    <dbReference type="NCBI Taxonomy" id="230812"/>
    <lineage>
        <taxon>Eukaryota</taxon>
        <taxon>Fungi</taxon>
        <taxon>Dikarya</taxon>
        <taxon>Basidiomycota</taxon>
        <taxon>Agaricomycotina</taxon>
        <taxon>Agaricomycetes</taxon>
        <taxon>Agaricomycetidae</taxon>
        <taxon>Agaricales</taxon>
        <taxon>Marasmiineae</taxon>
        <taxon>Mycenaceae</taxon>
        <taxon>Mycena</taxon>
    </lineage>
</organism>
<dbReference type="AlphaFoldDB" id="A0A8H6XMP6"/>
<dbReference type="SUPFAM" id="SSF48576">
    <property type="entry name" value="Terpenoid synthases"/>
    <property type="match status" value="1"/>
</dbReference>
<gene>
    <name evidence="1" type="ORF">MSAN_01967500</name>
</gene>
<reference evidence="1" key="1">
    <citation type="submission" date="2020-05" db="EMBL/GenBank/DDBJ databases">
        <title>Mycena genomes resolve the evolution of fungal bioluminescence.</title>
        <authorList>
            <person name="Tsai I.J."/>
        </authorList>
    </citation>
    <scope>NUCLEOTIDE SEQUENCE</scope>
    <source>
        <strain evidence="1">160909Yilan</strain>
    </source>
</reference>
<proteinExistence type="predicted"/>
<evidence type="ECO:0000313" key="1">
    <source>
        <dbReference type="EMBL" id="KAF7343862.1"/>
    </source>
</evidence>
<name>A0A8H6XMP6_9AGAR</name>
<protein>
    <submittedName>
        <fullName evidence="1">Terpenoid synthase</fullName>
    </submittedName>
</protein>
<dbReference type="InterPro" id="IPR008949">
    <property type="entry name" value="Isoprenoid_synthase_dom_sf"/>
</dbReference>
<accession>A0A8H6XMP6</accession>
<dbReference type="Proteomes" id="UP000623467">
    <property type="component" value="Unassembled WGS sequence"/>
</dbReference>
<dbReference type="EMBL" id="JACAZH010000022">
    <property type="protein sequence ID" value="KAF7343862.1"/>
    <property type="molecule type" value="Genomic_DNA"/>
</dbReference>
<evidence type="ECO:0000313" key="2">
    <source>
        <dbReference type="Proteomes" id="UP000623467"/>
    </source>
</evidence>
<comment type="caution">
    <text evidence="1">The sequence shown here is derived from an EMBL/GenBank/DDBJ whole genome shotgun (WGS) entry which is preliminary data.</text>
</comment>
<dbReference type="Gene3D" id="1.10.600.10">
    <property type="entry name" value="Farnesyl Diphosphate Synthase"/>
    <property type="match status" value="1"/>
</dbReference>
<sequence length="313" mass="35861">MLNQPSSESRPCFSICIHRLLSEIGFRHRPSPPCDADFWEPFHGWMLNLLGPMSSWGPEMLAELEHSSGDLIERIYPYASLELKLLFAKLSAMAILIDDCFEELHDDLVQFSAKLYRGEAQTNGLLALYYTSMQELSDMYGKDSVLRGLAIVPWMNFLDGCLMEKQVLTAERQQSKCENEDGLALKFPHYLRSKSGIAEAYAAGIFKITKDQYLPLTNYIRTLPEVAFYIEAFNDVLSFYKEEIAEETCNFIHLRTRSISFSGACGTNQWTQYDTLRLLCSELTEATHRIDALLRLNECERKVRGRGGGERYR</sequence>